<proteinExistence type="inferred from homology"/>
<feature type="region of interest" description="Disordered" evidence="11">
    <location>
        <begin position="35"/>
        <end position="58"/>
    </location>
</feature>
<evidence type="ECO:0000256" key="3">
    <source>
        <dbReference type="ARBA" id="ARBA00022448"/>
    </source>
</evidence>
<name>A0A9Q0MCG2_BLOTA</name>
<keyword evidence="6" id="KW-0375">Hydrogen ion transport</keyword>
<accession>A0A9Q0MCG2</accession>
<feature type="region of interest" description="Disordered" evidence="11">
    <location>
        <begin position="143"/>
        <end position="172"/>
    </location>
</feature>
<dbReference type="GO" id="GO:0005886">
    <property type="term" value="C:plasma membrane"/>
    <property type="evidence" value="ECO:0007669"/>
    <property type="project" value="UniProtKB-SubCell"/>
</dbReference>
<dbReference type="PANTHER" id="PTHR21522">
    <property type="entry name" value="PROTON CHANNEL OTOP"/>
    <property type="match status" value="1"/>
</dbReference>
<dbReference type="GO" id="GO:0015252">
    <property type="term" value="F:proton channel activity"/>
    <property type="evidence" value="ECO:0007669"/>
    <property type="project" value="InterPro"/>
</dbReference>
<keyword evidence="14" id="KW-1185">Reference proteome</keyword>
<keyword evidence="8" id="KW-0406">Ion transport</keyword>
<evidence type="ECO:0000256" key="9">
    <source>
        <dbReference type="ARBA" id="ARBA00023136"/>
    </source>
</evidence>
<dbReference type="Proteomes" id="UP001142055">
    <property type="component" value="Chromosome 1"/>
</dbReference>
<feature type="compositionally biased region" description="Polar residues" evidence="11">
    <location>
        <begin position="36"/>
        <end position="57"/>
    </location>
</feature>
<dbReference type="OMA" id="DGFLITC"/>
<protein>
    <recommendedName>
        <fullName evidence="15">Otopetrin-2-like</fullName>
    </recommendedName>
</protein>
<feature type="transmembrane region" description="Helical" evidence="12">
    <location>
        <begin position="592"/>
        <end position="611"/>
    </location>
</feature>
<feature type="transmembrane region" description="Helical" evidence="12">
    <location>
        <begin position="493"/>
        <end position="513"/>
    </location>
</feature>
<comment type="caution">
    <text evidence="13">The sequence shown here is derived from an EMBL/GenBank/DDBJ whole genome shotgun (WGS) entry which is preliminary data.</text>
</comment>
<feature type="transmembrane region" description="Helical" evidence="12">
    <location>
        <begin position="660"/>
        <end position="682"/>
    </location>
</feature>
<evidence type="ECO:0000256" key="8">
    <source>
        <dbReference type="ARBA" id="ARBA00023065"/>
    </source>
</evidence>
<dbReference type="InterPro" id="IPR004878">
    <property type="entry name" value="Otopetrin"/>
</dbReference>
<comment type="similarity">
    <text evidence="2">Belongs to the otopetrin family.</text>
</comment>
<keyword evidence="5 12" id="KW-0812">Transmembrane</keyword>
<keyword evidence="9 12" id="KW-0472">Membrane</keyword>
<evidence type="ECO:0000256" key="4">
    <source>
        <dbReference type="ARBA" id="ARBA00022475"/>
    </source>
</evidence>
<evidence type="ECO:0000256" key="12">
    <source>
        <dbReference type="SAM" id="Phobius"/>
    </source>
</evidence>
<evidence type="ECO:0000256" key="10">
    <source>
        <dbReference type="ARBA" id="ARBA00023303"/>
    </source>
</evidence>
<evidence type="ECO:0000256" key="1">
    <source>
        <dbReference type="ARBA" id="ARBA00004651"/>
    </source>
</evidence>
<organism evidence="13 14">
    <name type="scientific">Blomia tropicalis</name>
    <name type="common">Mite</name>
    <dbReference type="NCBI Taxonomy" id="40697"/>
    <lineage>
        <taxon>Eukaryota</taxon>
        <taxon>Metazoa</taxon>
        <taxon>Ecdysozoa</taxon>
        <taxon>Arthropoda</taxon>
        <taxon>Chelicerata</taxon>
        <taxon>Arachnida</taxon>
        <taxon>Acari</taxon>
        <taxon>Acariformes</taxon>
        <taxon>Sarcoptiformes</taxon>
        <taxon>Astigmata</taxon>
        <taxon>Glycyphagoidea</taxon>
        <taxon>Echimyopodidae</taxon>
        <taxon>Blomia</taxon>
    </lineage>
</organism>
<feature type="transmembrane region" description="Helical" evidence="12">
    <location>
        <begin position="559"/>
        <end position="580"/>
    </location>
</feature>
<keyword evidence="4" id="KW-1003">Cell membrane</keyword>
<evidence type="ECO:0000256" key="11">
    <source>
        <dbReference type="SAM" id="MobiDB-lite"/>
    </source>
</evidence>
<feature type="transmembrane region" description="Helical" evidence="12">
    <location>
        <begin position="273"/>
        <end position="289"/>
    </location>
</feature>
<dbReference type="AlphaFoldDB" id="A0A9Q0MCG2"/>
<evidence type="ECO:0000256" key="7">
    <source>
        <dbReference type="ARBA" id="ARBA00022989"/>
    </source>
</evidence>
<feature type="transmembrane region" description="Helical" evidence="12">
    <location>
        <begin position="309"/>
        <end position="330"/>
    </location>
</feature>
<evidence type="ECO:0000256" key="2">
    <source>
        <dbReference type="ARBA" id="ARBA00006513"/>
    </source>
</evidence>
<sequence length="777" mass="88309">MDDTIEQPNVDLESNNISNKINSIGSKISDLLSEDGSLTSTRSRPISMPLDSSSPEMMNNLNRRNNIRDKTEGLNRLDNNQTNQSVITRQPSASLLNNVNLSILPNSGNYYELKQLGQSSHLNRTIINHEPSPSPNLIRRKIDYYDQTPPPNGSHHGSRKRGINVQPKHVSDPNLDPIDGIVSLLSAIYCKILYKNCFSQLFIWLRRRRHRCRNNAKKSSPDCETEADHEANQSRTCSSSSIPSTSKDDSTTKEIQSFDHSFDPTQQLQCGSFYLRVGAVAFGVGSMIYSGLEFGQFFELESKENCYSFMYGLTPASHMIFTFIQLYFIFMNSRVVIARHKLIARFGLMHMIGTNICVWLHVLIQETKHQISTMVHTNSTSANDISPDWDRIDDKMEDISEDYLDSVSYHPTKTFPHHHLSSIDSAPTLSTFVTQVFTNLTSSLTSFTTASSSSTIINNHSRSIRSINDHYITHSNCRRSNVIGELVTDASQFLFPCTIEYSLICAAILYIMWKGINEMSIKASSAKMTQPNKQTTTTSLVHHQRHHYQVDCAKAHKGLFTGILLTVVCIISLILFFVFIKKDQYRNFAVLQAHIVELLIYCICAIACLIASFQVRELHYNRNRGVELDNILLIIAQSGLCIFTMFSIIGAQFISQLQNTRLVLINAFACLIQSMFQSVFILDASKRKASTADQVRRKPGREMVTFLLVCNFSMWAINTLETRRSDSNPVQMSFYGFWAWTIITHVTVPLAIFYRFHSTVCLCEIWKGTYKIKYEYI</sequence>
<feature type="region of interest" description="Disordered" evidence="11">
    <location>
        <begin position="215"/>
        <end position="253"/>
    </location>
</feature>
<feature type="transmembrane region" description="Helical" evidence="12">
    <location>
        <begin position="703"/>
        <end position="720"/>
    </location>
</feature>
<feature type="transmembrane region" description="Helical" evidence="12">
    <location>
        <begin position="342"/>
        <end position="364"/>
    </location>
</feature>
<evidence type="ECO:0000256" key="5">
    <source>
        <dbReference type="ARBA" id="ARBA00022692"/>
    </source>
</evidence>
<dbReference type="EMBL" id="JAPWDV010000001">
    <property type="protein sequence ID" value="KAJ6223713.1"/>
    <property type="molecule type" value="Genomic_DNA"/>
</dbReference>
<dbReference type="Pfam" id="PF03189">
    <property type="entry name" value="Otopetrin"/>
    <property type="match status" value="1"/>
</dbReference>
<keyword evidence="7 12" id="KW-1133">Transmembrane helix</keyword>
<evidence type="ECO:0008006" key="15">
    <source>
        <dbReference type="Google" id="ProtNLM"/>
    </source>
</evidence>
<evidence type="ECO:0000313" key="14">
    <source>
        <dbReference type="Proteomes" id="UP001142055"/>
    </source>
</evidence>
<dbReference type="PANTHER" id="PTHR21522:SF61">
    <property type="entry name" value="PROTON CHANNEL OTOPLC"/>
    <property type="match status" value="1"/>
</dbReference>
<feature type="transmembrane region" description="Helical" evidence="12">
    <location>
        <begin position="631"/>
        <end position="654"/>
    </location>
</feature>
<reference evidence="13" key="1">
    <citation type="submission" date="2022-12" db="EMBL/GenBank/DDBJ databases">
        <title>Genome assemblies of Blomia tropicalis.</title>
        <authorList>
            <person name="Cui Y."/>
        </authorList>
    </citation>
    <scope>NUCLEOTIDE SEQUENCE</scope>
    <source>
        <tissue evidence="13">Adult mites</tissue>
    </source>
</reference>
<comment type="subcellular location">
    <subcellularLocation>
        <location evidence="1">Cell membrane</location>
        <topology evidence="1">Multi-pass membrane protein</topology>
    </subcellularLocation>
</comment>
<keyword evidence="10" id="KW-0407">Ion channel</keyword>
<evidence type="ECO:0000313" key="13">
    <source>
        <dbReference type="EMBL" id="KAJ6223713.1"/>
    </source>
</evidence>
<evidence type="ECO:0000256" key="6">
    <source>
        <dbReference type="ARBA" id="ARBA00022781"/>
    </source>
</evidence>
<feature type="compositionally biased region" description="Low complexity" evidence="11">
    <location>
        <begin position="234"/>
        <end position="245"/>
    </location>
</feature>
<gene>
    <name evidence="13" type="ORF">RDWZM_002258</name>
</gene>
<keyword evidence="3" id="KW-0813">Transport</keyword>
<feature type="transmembrane region" description="Helical" evidence="12">
    <location>
        <begin position="732"/>
        <end position="754"/>
    </location>
</feature>